<proteinExistence type="predicted"/>
<dbReference type="InterPro" id="IPR009367">
    <property type="entry name" value="Elm1-like"/>
</dbReference>
<organism evidence="2 3">
    <name type="scientific">Coemansia reversa (strain ATCC 12441 / NRRL 1564)</name>
    <dbReference type="NCBI Taxonomy" id="763665"/>
    <lineage>
        <taxon>Eukaryota</taxon>
        <taxon>Fungi</taxon>
        <taxon>Fungi incertae sedis</taxon>
        <taxon>Zoopagomycota</taxon>
        <taxon>Kickxellomycotina</taxon>
        <taxon>Kickxellomycetes</taxon>
        <taxon>Kickxellales</taxon>
        <taxon>Kickxellaceae</taxon>
        <taxon>Coemansia</taxon>
    </lineage>
</organism>
<feature type="compositionally biased region" description="Low complexity" evidence="1">
    <location>
        <begin position="134"/>
        <end position="175"/>
    </location>
</feature>
<dbReference type="OrthoDB" id="1856981at2759"/>
<dbReference type="Pfam" id="PF06258">
    <property type="entry name" value="Mito_fiss_Elm1"/>
    <property type="match status" value="1"/>
</dbReference>
<reference evidence="2 3" key="1">
    <citation type="journal article" date="2015" name="Genome Biol. Evol.">
        <title>Phylogenomic analyses indicate that early fungi evolved digesting cell walls of algal ancestors of land plants.</title>
        <authorList>
            <person name="Chang Y."/>
            <person name="Wang S."/>
            <person name="Sekimoto S."/>
            <person name="Aerts A.L."/>
            <person name="Choi C."/>
            <person name="Clum A."/>
            <person name="LaButti K.M."/>
            <person name="Lindquist E.A."/>
            <person name="Yee Ngan C."/>
            <person name="Ohm R.A."/>
            <person name="Salamov A.A."/>
            <person name="Grigoriev I.V."/>
            <person name="Spatafora J.W."/>
            <person name="Berbee M.L."/>
        </authorList>
    </citation>
    <scope>NUCLEOTIDE SEQUENCE [LARGE SCALE GENOMIC DNA]</scope>
    <source>
        <strain evidence="2 3">NRRL 1564</strain>
    </source>
</reference>
<name>A0A2G5B827_COERN</name>
<evidence type="ECO:0000256" key="1">
    <source>
        <dbReference type="SAM" id="MobiDB-lite"/>
    </source>
</evidence>
<keyword evidence="3" id="KW-1185">Reference proteome</keyword>
<protein>
    <submittedName>
        <fullName evidence="2">Uncharacterized protein</fullName>
    </submittedName>
</protein>
<dbReference type="Proteomes" id="UP000242474">
    <property type="component" value="Unassembled WGS sequence"/>
</dbReference>
<feature type="compositionally biased region" description="Gly residues" evidence="1">
    <location>
        <begin position="176"/>
        <end position="187"/>
    </location>
</feature>
<dbReference type="EMBL" id="KZ303509">
    <property type="protein sequence ID" value="PIA15155.1"/>
    <property type="molecule type" value="Genomic_DNA"/>
</dbReference>
<feature type="compositionally biased region" description="Low complexity" evidence="1">
    <location>
        <begin position="115"/>
        <end position="126"/>
    </location>
</feature>
<feature type="region of interest" description="Disordered" evidence="1">
    <location>
        <begin position="103"/>
        <end position="198"/>
    </location>
</feature>
<accession>A0A2G5B827</accession>
<dbReference type="AlphaFoldDB" id="A0A2G5B827"/>
<evidence type="ECO:0000313" key="2">
    <source>
        <dbReference type="EMBL" id="PIA15155.1"/>
    </source>
</evidence>
<evidence type="ECO:0000313" key="3">
    <source>
        <dbReference type="Proteomes" id="UP000242474"/>
    </source>
</evidence>
<sequence>MYPSHVTHGTKDGQQTAHLKLTHITTIALLACASSSCLAHSLGPRQVAGVGAVATTTPADAGAIAPVDTVLTPAQAGVEATPLTETAEPVAGEDVLATPAVAEVPSDTTPAHDVAPTTTLANDAPTTPTPAAAPPTTTKPSKITPTPTPTDTPTTTKQGASTTSPEATTPAVPAPGGLGAAGGGGGDQPALTSEPDNVYTATKGSGGILEYGSCLEFENQCNSLCTEGIYSMNCVDGGLCLCYEKVSSDSANENDGSKGGNASATSDSFAARQLSAWGLSAIVILVATEAWIISGRRADAELPAISLAAALGTPSKPKRKLNFVKDATGDVLPRFAIAGSRDALPSLLEIKQRSGGRSTAIYLGIPATKLSNIDVIVLSRLDQMKLRKIGPARANLDNSVSTLLPLSGAKASPQNFALEPTVVVCIGKGTESAGYRMMKSDVNILYQQLLHIPSSRIRIVLPTELHQKERSVDSCRDEHPPRVVEILDYAQANQPPLYDVLASASHVIVTADDIHSVSLAVSLQCPVYIAGEERTTGLLRNYYHMLESKNLVRRFYPKGSRYSYMVEPDIIGKVDEFSAIRDHEPWGSGSCCCVYPQYI</sequence>
<gene>
    <name evidence="2" type="ORF">COEREDRAFT_88015</name>
</gene>